<dbReference type="Proteomes" id="UP000005801">
    <property type="component" value="Unassembled WGS sequence"/>
</dbReference>
<protein>
    <submittedName>
        <fullName evidence="1">Uncharacterized protein</fullName>
    </submittedName>
</protein>
<evidence type="ECO:0000313" key="1">
    <source>
        <dbReference type="EMBL" id="EDM78533.1"/>
    </source>
</evidence>
<dbReference type="EMBL" id="ABCS01000029">
    <property type="protein sequence ID" value="EDM78533.1"/>
    <property type="molecule type" value="Genomic_DNA"/>
</dbReference>
<sequence length="470" mass="52330">MIPRTRDALNKVLQRTFPHSEDIDPETLDAFIDELMRQRTESPEVWAGDNAVDEHGHHKVLWLSATHARRTPVTSVFTASTACVWVTLPESEAGPIHTALGDVLPQDHLLHTLEQTRERFGARVGRPFARVDLLTPPRRGFRFAPMSLYFGYAGVDDDEPMFVIFEAGDAFGRPGALYLAVTPEAVIEERAGYKPTPMSSPEDWYVGSIRLTEDRREPAILTMTAADERDAEPHFRLYAEYTPAPQIPTHGAIASLVQAALRVCAVQQGMGEDQNIVEELLAETGLGLLEWVDRPDNHASSPEDLVERAFEPSHDFDGFLAELSAEDYAVFTASIAMLLAEVARADGSFDRRERVELDWRMNFQLPSALGDAFRFSSAAQAEYRTLVHGEPSPDGRPFDERLRELAAIVARLPPPLCARYHDFVVDACHHVAEASGGVLWFGKKVGVREQAVLTRIEAALELSRSATRPR</sequence>
<dbReference type="RefSeq" id="WP_006972253.1">
    <property type="nucleotide sequence ID" value="NZ_ABCS01000029.1"/>
</dbReference>
<keyword evidence="2" id="KW-1185">Reference proteome</keyword>
<evidence type="ECO:0000313" key="2">
    <source>
        <dbReference type="Proteomes" id="UP000005801"/>
    </source>
</evidence>
<gene>
    <name evidence="1" type="ORF">PPSIR1_14885</name>
</gene>
<organism evidence="1 2">
    <name type="scientific">Plesiocystis pacifica SIR-1</name>
    <dbReference type="NCBI Taxonomy" id="391625"/>
    <lineage>
        <taxon>Bacteria</taxon>
        <taxon>Pseudomonadati</taxon>
        <taxon>Myxococcota</taxon>
        <taxon>Polyangia</taxon>
        <taxon>Nannocystales</taxon>
        <taxon>Nannocystaceae</taxon>
        <taxon>Plesiocystis</taxon>
    </lineage>
</organism>
<comment type="caution">
    <text evidence="1">The sequence shown here is derived from an EMBL/GenBank/DDBJ whole genome shotgun (WGS) entry which is preliminary data.</text>
</comment>
<proteinExistence type="predicted"/>
<accession>A6G6A4</accession>
<reference evidence="1 2" key="1">
    <citation type="submission" date="2007-06" db="EMBL/GenBank/DDBJ databases">
        <authorList>
            <person name="Shimkets L."/>
            <person name="Ferriera S."/>
            <person name="Johnson J."/>
            <person name="Kravitz S."/>
            <person name="Beeson K."/>
            <person name="Sutton G."/>
            <person name="Rogers Y.-H."/>
            <person name="Friedman R."/>
            <person name="Frazier M."/>
            <person name="Venter J.C."/>
        </authorList>
    </citation>
    <scope>NUCLEOTIDE SEQUENCE [LARGE SCALE GENOMIC DNA]</scope>
    <source>
        <strain evidence="1 2">SIR-1</strain>
    </source>
</reference>
<dbReference type="CDD" id="cd07177">
    <property type="entry name" value="terB_like"/>
    <property type="match status" value="1"/>
</dbReference>
<name>A6G6A4_9BACT</name>
<dbReference type="AlphaFoldDB" id="A6G6A4"/>